<evidence type="ECO:0000313" key="1">
    <source>
        <dbReference type="EMBL" id="KAK3857077.1"/>
    </source>
</evidence>
<name>A0AAE1BTZ1_PETCI</name>
<dbReference type="Proteomes" id="UP001286313">
    <property type="component" value="Unassembled WGS sequence"/>
</dbReference>
<sequence>MKDLDQDHLVTDKDEPLPLETRVDLVYQVYVIKWAEMETDFHFPRHSEALASGGSLGMTGGGFALVRNDVVALMVVKAEGGDGGDGKNG</sequence>
<proteinExistence type="predicted"/>
<accession>A0AAE1BTZ1</accession>
<keyword evidence="2" id="KW-1185">Reference proteome</keyword>
<evidence type="ECO:0000313" key="2">
    <source>
        <dbReference type="Proteomes" id="UP001286313"/>
    </source>
</evidence>
<gene>
    <name evidence="1" type="ORF">Pcinc_036652</name>
</gene>
<comment type="caution">
    <text evidence="1">The sequence shown here is derived from an EMBL/GenBank/DDBJ whole genome shotgun (WGS) entry which is preliminary data.</text>
</comment>
<protein>
    <submittedName>
        <fullName evidence="1">Uncharacterized protein</fullName>
    </submittedName>
</protein>
<organism evidence="1 2">
    <name type="scientific">Petrolisthes cinctipes</name>
    <name type="common">Flat porcelain crab</name>
    <dbReference type="NCBI Taxonomy" id="88211"/>
    <lineage>
        <taxon>Eukaryota</taxon>
        <taxon>Metazoa</taxon>
        <taxon>Ecdysozoa</taxon>
        <taxon>Arthropoda</taxon>
        <taxon>Crustacea</taxon>
        <taxon>Multicrustacea</taxon>
        <taxon>Malacostraca</taxon>
        <taxon>Eumalacostraca</taxon>
        <taxon>Eucarida</taxon>
        <taxon>Decapoda</taxon>
        <taxon>Pleocyemata</taxon>
        <taxon>Anomura</taxon>
        <taxon>Galatheoidea</taxon>
        <taxon>Porcellanidae</taxon>
        <taxon>Petrolisthes</taxon>
    </lineage>
</organism>
<reference evidence="1" key="1">
    <citation type="submission" date="2023-10" db="EMBL/GenBank/DDBJ databases">
        <title>Genome assemblies of two species of porcelain crab, Petrolisthes cinctipes and Petrolisthes manimaculis (Anomura: Porcellanidae).</title>
        <authorList>
            <person name="Angst P."/>
        </authorList>
    </citation>
    <scope>NUCLEOTIDE SEQUENCE</scope>
    <source>
        <strain evidence="1">PB745_01</strain>
        <tissue evidence="1">Gill</tissue>
    </source>
</reference>
<dbReference type="EMBL" id="JAWQEG010005701">
    <property type="protein sequence ID" value="KAK3857077.1"/>
    <property type="molecule type" value="Genomic_DNA"/>
</dbReference>
<dbReference type="AlphaFoldDB" id="A0AAE1BTZ1"/>